<dbReference type="InterPro" id="IPR028344">
    <property type="entry name" value="ParE1/4"/>
</dbReference>
<dbReference type="Gene3D" id="3.30.2310.20">
    <property type="entry name" value="RelE-like"/>
    <property type="match status" value="1"/>
</dbReference>
<dbReference type="PANTHER" id="PTHR33755">
    <property type="entry name" value="TOXIN PARE1-RELATED"/>
    <property type="match status" value="1"/>
</dbReference>
<protein>
    <recommendedName>
        <fullName evidence="3">Toxin</fullName>
    </recommendedName>
</protein>
<evidence type="ECO:0000256" key="3">
    <source>
        <dbReference type="PIRNR" id="PIRNR029218"/>
    </source>
</evidence>
<dbReference type="SUPFAM" id="SSF143011">
    <property type="entry name" value="RelE-like"/>
    <property type="match status" value="1"/>
</dbReference>
<evidence type="ECO:0000313" key="5">
    <source>
        <dbReference type="Proteomes" id="UP000708347"/>
    </source>
</evidence>
<proteinExistence type="inferred from homology"/>
<accession>A0ABX2K4A5</accession>
<dbReference type="Pfam" id="PF05016">
    <property type="entry name" value="ParE_toxin"/>
    <property type="match status" value="1"/>
</dbReference>
<comment type="similarity">
    <text evidence="1 3">Belongs to the RelE toxin family.</text>
</comment>
<sequence length="98" mass="11437">MVRRIVLSPAAVADLTHIWDFTAERWDVEQADEYLREIERALGRLADNPLIGRACDEIRSGYRRHSVGSHSLYYRYTGDDVDIVRVLHHRMDVDRALD</sequence>
<dbReference type="PANTHER" id="PTHR33755:SF9">
    <property type="entry name" value="TOXIN PARE1"/>
    <property type="match status" value="1"/>
</dbReference>
<evidence type="ECO:0000313" key="4">
    <source>
        <dbReference type="EMBL" id="NTY62567.1"/>
    </source>
</evidence>
<comment type="caution">
    <text evidence="4">The sequence shown here is derived from an EMBL/GenBank/DDBJ whole genome shotgun (WGS) entry which is preliminary data.</text>
</comment>
<dbReference type="EMBL" id="VBSB01000017">
    <property type="protein sequence ID" value="NTY62567.1"/>
    <property type="molecule type" value="Genomic_DNA"/>
</dbReference>
<name>A0ABX2K4A5_9MYCO</name>
<evidence type="ECO:0000256" key="1">
    <source>
        <dbReference type="ARBA" id="ARBA00006226"/>
    </source>
</evidence>
<evidence type="ECO:0000256" key="2">
    <source>
        <dbReference type="ARBA" id="ARBA00022649"/>
    </source>
</evidence>
<keyword evidence="5" id="KW-1185">Reference proteome</keyword>
<gene>
    <name evidence="4" type="ORF">FEG63_23810</name>
</gene>
<dbReference type="InterPro" id="IPR035093">
    <property type="entry name" value="RelE/ParE_toxin_dom_sf"/>
</dbReference>
<dbReference type="InterPro" id="IPR007712">
    <property type="entry name" value="RelE/ParE_toxin"/>
</dbReference>
<dbReference type="Proteomes" id="UP000708347">
    <property type="component" value="Unassembled WGS sequence"/>
</dbReference>
<organism evidence="4 5">
    <name type="scientific">Mycolicibacterium sphagni</name>
    <dbReference type="NCBI Taxonomy" id="1786"/>
    <lineage>
        <taxon>Bacteria</taxon>
        <taxon>Bacillati</taxon>
        <taxon>Actinomycetota</taxon>
        <taxon>Actinomycetes</taxon>
        <taxon>Mycobacteriales</taxon>
        <taxon>Mycobacteriaceae</taxon>
        <taxon>Mycolicibacterium</taxon>
    </lineage>
</organism>
<dbReference type="PIRSF" id="PIRSF029218">
    <property type="entry name" value="ParE"/>
    <property type="match status" value="1"/>
</dbReference>
<keyword evidence="2" id="KW-1277">Toxin-antitoxin system</keyword>
<reference evidence="4 5" key="1">
    <citation type="submission" date="2019-05" db="EMBL/GenBank/DDBJ databases">
        <title>Mycolicibacterium sphagni ENV482 genome assembly.</title>
        <authorList>
            <person name="Chen W."/>
            <person name="Faulkner N.W."/>
            <person name="Hyman M.R."/>
        </authorList>
    </citation>
    <scope>NUCLEOTIDE SEQUENCE [LARGE SCALE GENOMIC DNA]</scope>
    <source>
        <strain evidence="4 5">ENV482</strain>
    </source>
</reference>
<dbReference type="InterPro" id="IPR051803">
    <property type="entry name" value="TA_system_RelE-like_toxin"/>
</dbReference>